<dbReference type="SMART" id="SM00138">
    <property type="entry name" value="MeTrc"/>
    <property type="match status" value="1"/>
</dbReference>
<keyword evidence="6" id="KW-0378">Hydrolase</keyword>
<protein>
    <recommendedName>
        <fullName evidence="2">protein-glutamate O-methyltransferase</fullName>
        <ecNumber evidence="2">2.1.1.80</ecNumber>
    </recommendedName>
</protein>
<dbReference type="Gene3D" id="3.30.450.20">
    <property type="entry name" value="PAS domain"/>
    <property type="match status" value="3"/>
</dbReference>
<dbReference type="Gene3D" id="3.40.50.150">
    <property type="entry name" value="Vaccinia Virus protein VP39"/>
    <property type="match status" value="1"/>
</dbReference>
<dbReference type="SUPFAM" id="SSF53335">
    <property type="entry name" value="S-adenosyl-L-methionine-dependent methyltransferases"/>
    <property type="match status" value="1"/>
</dbReference>
<proteinExistence type="predicted"/>
<name>A0A512CHV6_9BACT</name>
<feature type="domain" description="CheB-type methylesterase" evidence="10">
    <location>
        <begin position="9"/>
        <end position="192"/>
    </location>
</feature>
<dbReference type="InterPro" id="IPR029016">
    <property type="entry name" value="GAF-like_dom_sf"/>
</dbReference>
<dbReference type="CDD" id="cd00130">
    <property type="entry name" value="PAS"/>
    <property type="match status" value="1"/>
</dbReference>
<dbReference type="Pfam" id="PF01339">
    <property type="entry name" value="CheB_methylest"/>
    <property type="match status" value="1"/>
</dbReference>
<reference evidence="12 13" key="1">
    <citation type="submission" date="2019-07" db="EMBL/GenBank/DDBJ databases">
        <title>Whole genome shotgun sequence of Cyclobacterium qasimii NBRC 106168.</title>
        <authorList>
            <person name="Hosoyama A."/>
            <person name="Uohara A."/>
            <person name="Ohji S."/>
            <person name="Ichikawa N."/>
        </authorList>
    </citation>
    <scope>NUCLEOTIDE SEQUENCE [LARGE SCALE GENOMIC DNA]</scope>
    <source>
        <strain evidence="12 13">NBRC 106168</strain>
    </source>
</reference>
<dbReference type="Gene3D" id="1.10.155.10">
    <property type="entry name" value="Chemotaxis receptor methyltransferase CheR, N-terminal domain"/>
    <property type="match status" value="1"/>
</dbReference>
<evidence type="ECO:0000259" key="10">
    <source>
        <dbReference type="PROSITE" id="PS50122"/>
    </source>
</evidence>
<dbReference type="InterPro" id="IPR003018">
    <property type="entry name" value="GAF"/>
</dbReference>
<dbReference type="SUPFAM" id="SSF55781">
    <property type="entry name" value="GAF domain-like"/>
    <property type="match status" value="1"/>
</dbReference>
<dbReference type="Proteomes" id="UP000321301">
    <property type="component" value="Unassembled WGS sequence"/>
</dbReference>
<dbReference type="InterPro" id="IPR000014">
    <property type="entry name" value="PAS"/>
</dbReference>
<dbReference type="GO" id="GO:0032259">
    <property type="term" value="P:methylation"/>
    <property type="evidence" value="ECO:0007669"/>
    <property type="project" value="UniProtKB-KW"/>
</dbReference>
<dbReference type="GO" id="GO:0005737">
    <property type="term" value="C:cytoplasm"/>
    <property type="evidence" value="ECO:0007669"/>
    <property type="project" value="InterPro"/>
</dbReference>
<dbReference type="PRINTS" id="PR00996">
    <property type="entry name" value="CHERMTFRASE"/>
</dbReference>
<feature type="domain" description="PAC" evidence="9">
    <location>
        <begin position="912"/>
        <end position="964"/>
    </location>
</feature>
<dbReference type="SUPFAM" id="SSF55785">
    <property type="entry name" value="PYP-like sensor domain (PAS domain)"/>
    <property type="match status" value="3"/>
</dbReference>
<dbReference type="PROSITE" id="PS50123">
    <property type="entry name" value="CHER"/>
    <property type="match status" value="1"/>
</dbReference>
<dbReference type="InterPro" id="IPR000780">
    <property type="entry name" value="CheR_MeTrfase"/>
</dbReference>
<dbReference type="AlphaFoldDB" id="A0A512CHV6"/>
<dbReference type="Pfam" id="PF13188">
    <property type="entry name" value="PAS_8"/>
    <property type="match status" value="1"/>
</dbReference>
<keyword evidence="5" id="KW-0949">S-adenosyl-L-methionine</keyword>
<keyword evidence="6" id="KW-0145">Chemotaxis</keyword>
<dbReference type="InterPro" id="IPR029063">
    <property type="entry name" value="SAM-dependent_MTases_sf"/>
</dbReference>
<comment type="catalytic activity">
    <reaction evidence="1">
        <text>L-glutamyl-[protein] + S-adenosyl-L-methionine = [protein]-L-glutamate 5-O-methyl ester + S-adenosyl-L-homocysteine</text>
        <dbReference type="Rhea" id="RHEA:24452"/>
        <dbReference type="Rhea" id="RHEA-COMP:10208"/>
        <dbReference type="Rhea" id="RHEA-COMP:10311"/>
        <dbReference type="ChEBI" id="CHEBI:29973"/>
        <dbReference type="ChEBI" id="CHEBI:57856"/>
        <dbReference type="ChEBI" id="CHEBI:59789"/>
        <dbReference type="ChEBI" id="CHEBI:82795"/>
        <dbReference type="EC" id="2.1.1.80"/>
    </reaction>
</comment>
<evidence type="ECO:0000256" key="1">
    <source>
        <dbReference type="ARBA" id="ARBA00001541"/>
    </source>
</evidence>
<evidence type="ECO:0000256" key="4">
    <source>
        <dbReference type="ARBA" id="ARBA00022679"/>
    </source>
</evidence>
<organism evidence="12 13">
    <name type="scientific">Cyclobacterium qasimii</name>
    <dbReference type="NCBI Taxonomy" id="1350429"/>
    <lineage>
        <taxon>Bacteria</taxon>
        <taxon>Pseudomonadati</taxon>
        <taxon>Bacteroidota</taxon>
        <taxon>Cytophagia</taxon>
        <taxon>Cytophagales</taxon>
        <taxon>Cyclobacteriaceae</taxon>
        <taxon>Cyclobacterium</taxon>
    </lineage>
</organism>
<evidence type="ECO:0000256" key="5">
    <source>
        <dbReference type="ARBA" id="ARBA00022691"/>
    </source>
</evidence>
<dbReference type="EMBL" id="BJYV01000027">
    <property type="protein sequence ID" value="GEO23792.1"/>
    <property type="molecule type" value="Genomic_DNA"/>
</dbReference>
<dbReference type="SMART" id="SM00091">
    <property type="entry name" value="PAS"/>
    <property type="match status" value="3"/>
</dbReference>
<evidence type="ECO:0000259" key="8">
    <source>
        <dbReference type="PROSITE" id="PS50112"/>
    </source>
</evidence>
<keyword evidence="4" id="KW-0808">Transferase</keyword>
<dbReference type="Pfam" id="PF13185">
    <property type="entry name" value="GAF_2"/>
    <property type="match status" value="1"/>
</dbReference>
<dbReference type="PROSITE" id="PS50122">
    <property type="entry name" value="CHEB"/>
    <property type="match status" value="1"/>
</dbReference>
<dbReference type="Gene3D" id="3.40.50.180">
    <property type="entry name" value="Methylesterase CheB, C-terminal domain"/>
    <property type="match status" value="1"/>
</dbReference>
<dbReference type="EC" id="2.1.1.80" evidence="2"/>
<dbReference type="GO" id="GO:0000156">
    <property type="term" value="F:phosphorelay response regulator activity"/>
    <property type="evidence" value="ECO:0007669"/>
    <property type="project" value="InterPro"/>
</dbReference>
<dbReference type="RefSeq" id="WP_146948593.1">
    <property type="nucleotide sequence ID" value="NZ_BJYV01000027.1"/>
</dbReference>
<dbReference type="PANTHER" id="PTHR24422">
    <property type="entry name" value="CHEMOTAXIS PROTEIN METHYLTRANSFERASE"/>
    <property type="match status" value="1"/>
</dbReference>
<feature type="active site" evidence="6">
    <location>
        <position position="42"/>
    </location>
</feature>
<dbReference type="NCBIfam" id="TIGR00229">
    <property type="entry name" value="sensory_box"/>
    <property type="match status" value="1"/>
</dbReference>
<dbReference type="GO" id="GO:0008983">
    <property type="term" value="F:protein-glutamate O-methyltransferase activity"/>
    <property type="evidence" value="ECO:0007669"/>
    <property type="project" value="UniProtKB-EC"/>
</dbReference>
<dbReference type="Pfam" id="PF01739">
    <property type="entry name" value="CheR"/>
    <property type="match status" value="1"/>
</dbReference>
<feature type="active site" evidence="6">
    <location>
        <position position="15"/>
    </location>
</feature>
<dbReference type="Pfam" id="PF13596">
    <property type="entry name" value="PAS_10"/>
    <property type="match status" value="1"/>
</dbReference>
<keyword evidence="13" id="KW-1185">Reference proteome</keyword>
<dbReference type="InterPro" id="IPR050903">
    <property type="entry name" value="Bact_Chemotaxis_MeTrfase"/>
</dbReference>
<dbReference type="InterPro" id="IPR000700">
    <property type="entry name" value="PAS-assoc_C"/>
</dbReference>
<dbReference type="InterPro" id="IPR035909">
    <property type="entry name" value="CheB_C"/>
</dbReference>
<feature type="domain" description="PAS" evidence="8">
    <location>
        <begin position="837"/>
        <end position="909"/>
    </location>
</feature>
<comment type="caution">
    <text evidence="12">The sequence shown here is derived from an EMBL/GenBank/DDBJ whole genome shotgun (WGS) entry which is preliminary data.</text>
</comment>
<keyword evidence="7" id="KW-0175">Coiled coil</keyword>
<feature type="domain" description="CheR-type methyltransferase" evidence="11">
    <location>
        <begin position="199"/>
        <end position="459"/>
    </location>
</feature>
<dbReference type="Gene3D" id="2.10.70.100">
    <property type="match status" value="1"/>
</dbReference>
<dbReference type="CDD" id="cd16434">
    <property type="entry name" value="CheB-CheR_fusion"/>
    <property type="match status" value="1"/>
</dbReference>
<feature type="coiled-coil region" evidence="7">
    <location>
        <begin position="648"/>
        <end position="713"/>
    </location>
</feature>
<feature type="domain" description="PAS" evidence="8">
    <location>
        <begin position="1156"/>
        <end position="1215"/>
    </location>
</feature>
<dbReference type="GO" id="GO:0006935">
    <property type="term" value="P:chemotaxis"/>
    <property type="evidence" value="ECO:0007669"/>
    <property type="project" value="UniProtKB-UniRule"/>
</dbReference>
<dbReference type="InterPro" id="IPR022642">
    <property type="entry name" value="CheR_C"/>
</dbReference>
<evidence type="ECO:0000259" key="9">
    <source>
        <dbReference type="PROSITE" id="PS50113"/>
    </source>
</evidence>
<feature type="active site" evidence="6">
    <location>
        <position position="134"/>
    </location>
</feature>
<dbReference type="InterPro" id="IPR036804">
    <property type="entry name" value="CheR_N_sf"/>
</dbReference>
<dbReference type="InterPro" id="IPR013655">
    <property type="entry name" value="PAS_fold_3"/>
</dbReference>
<dbReference type="GO" id="GO:0008984">
    <property type="term" value="F:protein-glutamate methylesterase activity"/>
    <property type="evidence" value="ECO:0007669"/>
    <property type="project" value="InterPro"/>
</dbReference>
<evidence type="ECO:0000256" key="7">
    <source>
        <dbReference type="SAM" id="Coils"/>
    </source>
</evidence>
<evidence type="ECO:0000313" key="13">
    <source>
        <dbReference type="Proteomes" id="UP000321301"/>
    </source>
</evidence>
<evidence type="ECO:0000256" key="6">
    <source>
        <dbReference type="PROSITE-ProRule" id="PRU00050"/>
    </source>
</evidence>
<dbReference type="PANTHER" id="PTHR24422:SF27">
    <property type="entry name" value="PROTEIN-GLUTAMATE O-METHYLTRANSFERASE"/>
    <property type="match status" value="1"/>
</dbReference>
<dbReference type="Pfam" id="PF08447">
    <property type="entry name" value="PAS_3"/>
    <property type="match status" value="1"/>
</dbReference>
<evidence type="ECO:0000313" key="12">
    <source>
        <dbReference type="EMBL" id="GEO23792.1"/>
    </source>
</evidence>
<sequence length="1250" mass="144377">MISTKNFYVVGIGASAGGLEAIEAFFLTVPSNSGLAYVIIQHLSPDYKSLMPEILSKRTSLPVHTAEDGMSVEPDNVYLIPRKMNMKIFHSKLHLTQKGISKFLNLPIDIFFQSLAEDFEDKGIAVVLSGTGSDGSRGIREIKEKGGIVIVHDPEHSKFDGMPRSAISTGTVDYILRPQDMPAKIIGYVEHPYIQKKDRNSNQSMVPEDYLSKIILIVKESNGLDFTYYKDTTISRRIERRLSINQIENLKDYLEYLRSSKKEQTTLYNELLIGVTKFFRDPEAFELIESDIIPKVFKNKKAEDEIRIWISACSTGEEAYSIAILFYEYMQENDLHNDIKIFVTDVDKNAIEFASAGIYNSSVIADLTSERLSKFFIPQNDGYRIVDKIREMIVFASHNIIKDPPFNKIDFLTCRNLLIYFQAPLQQKVLSAFNFALNKNAYLFLGSSETIGEMEAYFEVVSHKWKVFKSVRSARLEGNTISRFPGGIVKNVPVKKPIYTLKNSTIDLVNIFTEKILMDNSPITVVVNESYEIVNSYGELNTFLILPNINKIADGFEFNLSKMVPQNLKLTFSIAINKAIKSQEDVIHHNVKYQRTEDTYILVDLRFSPLKRPDLNQKFVVVYFIKKEKSKVIPQEIQSYEKVDQLVLQRIADLENELKHNKENLQASIEELETTNEELQSTNEEMISANEELQSTNEELQSVNEELYTVNTEFQIKNSDLLEMNNDMDNLLANSEVRMIFLDIDLKIRKFTENITDIFNLKKNDHGRPILDITHHLKELNPYQEIQPVLSNHETVEQIVKVKNTWYRMKIMPYLTQQGFMEGIVMSFIDITHYHNSQLELKEAQQIANMGSWVLDNASNVLSCSEEIYKIFQVEQSDFNLNFESFIEFIHIEDRNKVSESLYASIKNKIPFEIEHRIVTKENEVKYVREKCRTDYDTYGNPLTSFGILVDISDKKKEQIRIERSNKIDKTISELSEIAISHNVDLENYSEITLKKLMKLISCKNGYIAINNEDKTERIVLANAGRSCIISNNCNNIYDKSEASCFCNVRFNLKKIFISNDINEFRKEYKIEDNDINWNNYMSVPIYSDVELLGQIVLFDKSTDFNEDDISIVKRFAAKFAMVLLRIQAKEKLNLNINLYRSIFQNISNGFAFHEIILDKKGNPIDYKFIDINESFEKLTGLQKENVIGETIKHIIPEIENEWIEKYGHVALTGEQLIFEHFSQPLKKRYKVNAYSPEKGLFATIFEEIK</sequence>
<gene>
    <name evidence="12" type="ORF">CQA01_43260</name>
</gene>
<evidence type="ECO:0000259" key="11">
    <source>
        <dbReference type="PROSITE" id="PS50123"/>
    </source>
</evidence>
<dbReference type="SUPFAM" id="SSF47757">
    <property type="entry name" value="Chemotaxis receptor methyltransferase CheR, N-terminal domain"/>
    <property type="match status" value="1"/>
</dbReference>
<keyword evidence="3" id="KW-0489">Methyltransferase</keyword>
<dbReference type="Pfam" id="PF03705">
    <property type="entry name" value="CheR_N"/>
    <property type="match status" value="1"/>
</dbReference>
<dbReference type="InterPro" id="IPR022641">
    <property type="entry name" value="CheR_N"/>
</dbReference>
<dbReference type="PROSITE" id="PS50113">
    <property type="entry name" value="PAC"/>
    <property type="match status" value="1"/>
</dbReference>
<dbReference type="Gene3D" id="3.30.450.40">
    <property type="match status" value="1"/>
</dbReference>
<evidence type="ECO:0000256" key="2">
    <source>
        <dbReference type="ARBA" id="ARBA00012534"/>
    </source>
</evidence>
<dbReference type="InterPro" id="IPR035965">
    <property type="entry name" value="PAS-like_dom_sf"/>
</dbReference>
<accession>A0A512CHV6</accession>
<dbReference type="InterPro" id="IPR000673">
    <property type="entry name" value="Sig_transdc_resp-reg_Me-estase"/>
</dbReference>
<dbReference type="PROSITE" id="PS50112">
    <property type="entry name" value="PAS"/>
    <property type="match status" value="2"/>
</dbReference>
<dbReference type="SUPFAM" id="SSF52738">
    <property type="entry name" value="Methylesterase CheB, C-terminal domain"/>
    <property type="match status" value="1"/>
</dbReference>
<evidence type="ECO:0000256" key="3">
    <source>
        <dbReference type="ARBA" id="ARBA00022603"/>
    </source>
</evidence>